<accession>A0A640T5Y0</accession>
<dbReference type="AlphaFoldDB" id="A0A640T5Y0"/>
<proteinExistence type="predicted"/>
<evidence type="ECO:0000256" key="1">
    <source>
        <dbReference type="SAM" id="MobiDB-lite"/>
    </source>
</evidence>
<protein>
    <submittedName>
        <fullName evidence="2">Uncharacterized protein</fullName>
    </submittedName>
</protein>
<dbReference type="EMBL" id="BLIO01000001">
    <property type="protein sequence ID" value="GFE18600.1"/>
    <property type="molecule type" value="Genomic_DNA"/>
</dbReference>
<dbReference type="Proteomes" id="UP000430079">
    <property type="component" value="Unassembled WGS sequence"/>
</dbReference>
<sequence>MIDKAHRTTYGSPTGLLPTLQREGTGRSGWGFPDVKRSSPETPTRAGPSPHPDSPAQRTPPAARRNGE</sequence>
<comment type="caution">
    <text evidence="2">The sequence shown here is derived from an EMBL/GenBank/DDBJ whole genome shotgun (WGS) entry which is preliminary data.</text>
</comment>
<gene>
    <name evidence="2" type="ORF">Sgleb_66470</name>
</gene>
<evidence type="ECO:0000313" key="3">
    <source>
        <dbReference type="Proteomes" id="UP000430079"/>
    </source>
</evidence>
<feature type="region of interest" description="Disordered" evidence="1">
    <location>
        <begin position="1"/>
        <end position="68"/>
    </location>
</feature>
<organism evidence="2 3">
    <name type="scientific">Streptomyces glebosus</name>
    <dbReference type="NCBI Taxonomy" id="249580"/>
    <lineage>
        <taxon>Bacteria</taxon>
        <taxon>Bacillati</taxon>
        <taxon>Actinomycetota</taxon>
        <taxon>Actinomycetes</taxon>
        <taxon>Kitasatosporales</taxon>
        <taxon>Streptomycetaceae</taxon>
        <taxon>Streptomyces</taxon>
    </lineage>
</organism>
<evidence type="ECO:0000313" key="2">
    <source>
        <dbReference type="EMBL" id="GFE18600.1"/>
    </source>
</evidence>
<reference evidence="2 3" key="1">
    <citation type="submission" date="2019-12" db="EMBL/GenBank/DDBJ databases">
        <title>Whole genome shotgun sequence of Streptomyces hygroscopicus subsp. glebosus NBRC 13786.</title>
        <authorList>
            <person name="Ichikawa N."/>
            <person name="Kimura A."/>
            <person name="Kitahashi Y."/>
            <person name="Komaki H."/>
            <person name="Tamura T."/>
        </authorList>
    </citation>
    <scope>NUCLEOTIDE SEQUENCE [LARGE SCALE GENOMIC DNA]</scope>
    <source>
        <strain evidence="2 3">NBRC 13786</strain>
    </source>
</reference>
<keyword evidence="3" id="KW-1185">Reference proteome</keyword>
<name>A0A640T5Y0_9ACTN</name>